<gene>
    <name evidence="1" type="ORF">BDN72DRAFT_896379</name>
</gene>
<sequence>MSALTVNDLPFEILSHTLRFAVLPEYMLDHSLSRGPSSGWCRNLRAKKVILMVCKIWNEAALPMLYLDIIVRRFGQFLAVSKALEENPVRLSQIVRSIAVEGFVDRIFFDLFSERLEVIYQICPGLSTLSCQFILPREEDIIRVPAHRSITNLSLCGPAHYSPDILRLLCSTLVSLATPAELSLTEPGLRFPKLKALHCLINGTEASGFFGGWKMPSLDDLTLNISTRAITNI</sequence>
<dbReference type="Proteomes" id="UP000308600">
    <property type="component" value="Unassembled WGS sequence"/>
</dbReference>
<reference evidence="1 2" key="1">
    <citation type="journal article" date="2019" name="Nat. Ecol. Evol.">
        <title>Megaphylogeny resolves global patterns of mushroom evolution.</title>
        <authorList>
            <person name="Varga T."/>
            <person name="Krizsan K."/>
            <person name="Foldi C."/>
            <person name="Dima B."/>
            <person name="Sanchez-Garcia M."/>
            <person name="Sanchez-Ramirez S."/>
            <person name="Szollosi G.J."/>
            <person name="Szarkandi J.G."/>
            <person name="Papp V."/>
            <person name="Albert L."/>
            <person name="Andreopoulos W."/>
            <person name="Angelini C."/>
            <person name="Antonin V."/>
            <person name="Barry K.W."/>
            <person name="Bougher N.L."/>
            <person name="Buchanan P."/>
            <person name="Buyck B."/>
            <person name="Bense V."/>
            <person name="Catcheside P."/>
            <person name="Chovatia M."/>
            <person name="Cooper J."/>
            <person name="Damon W."/>
            <person name="Desjardin D."/>
            <person name="Finy P."/>
            <person name="Geml J."/>
            <person name="Haridas S."/>
            <person name="Hughes K."/>
            <person name="Justo A."/>
            <person name="Karasinski D."/>
            <person name="Kautmanova I."/>
            <person name="Kiss B."/>
            <person name="Kocsube S."/>
            <person name="Kotiranta H."/>
            <person name="LaButti K.M."/>
            <person name="Lechner B.E."/>
            <person name="Liimatainen K."/>
            <person name="Lipzen A."/>
            <person name="Lukacs Z."/>
            <person name="Mihaltcheva S."/>
            <person name="Morgado L.N."/>
            <person name="Niskanen T."/>
            <person name="Noordeloos M.E."/>
            <person name="Ohm R.A."/>
            <person name="Ortiz-Santana B."/>
            <person name="Ovrebo C."/>
            <person name="Racz N."/>
            <person name="Riley R."/>
            <person name="Savchenko A."/>
            <person name="Shiryaev A."/>
            <person name="Soop K."/>
            <person name="Spirin V."/>
            <person name="Szebenyi C."/>
            <person name="Tomsovsky M."/>
            <person name="Tulloss R.E."/>
            <person name="Uehling J."/>
            <person name="Grigoriev I.V."/>
            <person name="Vagvolgyi C."/>
            <person name="Papp T."/>
            <person name="Martin F.M."/>
            <person name="Miettinen O."/>
            <person name="Hibbett D.S."/>
            <person name="Nagy L.G."/>
        </authorList>
    </citation>
    <scope>NUCLEOTIDE SEQUENCE [LARGE SCALE GENOMIC DNA]</scope>
    <source>
        <strain evidence="1 2">NL-1719</strain>
    </source>
</reference>
<name>A0ACD3AYA6_9AGAR</name>
<accession>A0ACD3AYA6</accession>
<evidence type="ECO:0000313" key="1">
    <source>
        <dbReference type="EMBL" id="TFK70586.1"/>
    </source>
</evidence>
<protein>
    <submittedName>
        <fullName evidence="1">Uncharacterized protein</fullName>
    </submittedName>
</protein>
<evidence type="ECO:0000313" key="2">
    <source>
        <dbReference type="Proteomes" id="UP000308600"/>
    </source>
</evidence>
<keyword evidence="2" id="KW-1185">Reference proteome</keyword>
<organism evidence="1 2">
    <name type="scientific">Pluteus cervinus</name>
    <dbReference type="NCBI Taxonomy" id="181527"/>
    <lineage>
        <taxon>Eukaryota</taxon>
        <taxon>Fungi</taxon>
        <taxon>Dikarya</taxon>
        <taxon>Basidiomycota</taxon>
        <taxon>Agaricomycotina</taxon>
        <taxon>Agaricomycetes</taxon>
        <taxon>Agaricomycetidae</taxon>
        <taxon>Agaricales</taxon>
        <taxon>Pluteineae</taxon>
        <taxon>Pluteaceae</taxon>
        <taxon>Pluteus</taxon>
    </lineage>
</organism>
<proteinExistence type="predicted"/>
<dbReference type="EMBL" id="ML208311">
    <property type="protein sequence ID" value="TFK70586.1"/>
    <property type="molecule type" value="Genomic_DNA"/>
</dbReference>
<feature type="non-terminal residue" evidence="1">
    <location>
        <position position="233"/>
    </location>
</feature>